<proteinExistence type="predicted"/>
<organism evidence="2 3">
    <name type="scientific">Fictibacillus arsenicus</name>
    <dbReference type="NCBI Taxonomy" id="255247"/>
    <lineage>
        <taxon>Bacteria</taxon>
        <taxon>Bacillati</taxon>
        <taxon>Bacillota</taxon>
        <taxon>Bacilli</taxon>
        <taxon>Bacillales</taxon>
        <taxon>Fictibacillaceae</taxon>
        <taxon>Fictibacillus</taxon>
    </lineage>
</organism>
<sequence length="147" mass="17374">MNGIIFISLLLNVVCIYFIYLLWKKIVENHKSTESTDHIEELLELFSQEMRYENERLHKLISDFSKNEQDRYKIHEKPVETGIEAINSFELNEENNEEDDEVHIESETKPDTHKVIILSKQGYNAEQIAKMLNRGKGEIELLLKFYA</sequence>
<name>A0A1B1Z4G1_9BACL</name>
<evidence type="ECO:0000313" key="2">
    <source>
        <dbReference type="EMBL" id="ANX12312.1"/>
    </source>
</evidence>
<evidence type="ECO:0000256" key="1">
    <source>
        <dbReference type="SAM" id="Phobius"/>
    </source>
</evidence>
<keyword evidence="1" id="KW-0472">Membrane</keyword>
<dbReference type="InterPro" id="IPR046118">
    <property type="entry name" value="DUF6115"/>
</dbReference>
<dbReference type="AlphaFoldDB" id="A0A1B1Z4G1"/>
<keyword evidence="1" id="KW-0812">Transmembrane</keyword>
<dbReference type="EMBL" id="CP016761">
    <property type="protein sequence ID" value="ANX12312.1"/>
    <property type="molecule type" value="Genomic_DNA"/>
</dbReference>
<evidence type="ECO:0008006" key="4">
    <source>
        <dbReference type="Google" id="ProtNLM"/>
    </source>
</evidence>
<evidence type="ECO:0000313" key="3">
    <source>
        <dbReference type="Proteomes" id="UP000077412"/>
    </source>
</evidence>
<feature type="transmembrane region" description="Helical" evidence="1">
    <location>
        <begin position="6"/>
        <end position="23"/>
    </location>
</feature>
<dbReference type="RefSeq" id="WP_066289494.1">
    <property type="nucleotide sequence ID" value="NZ_CP016761.1"/>
</dbReference>
<dbReference type="KEGG" id="far:ABE41_009845"/>
<accession>A0A1B1Z4G1</accession>
<dbReference type="OrthoDB" id="1708317at2"/>
<keyword evidence="3" id="KW-1185">Reference proteome</keyword>
<dbReference type="Pfam" id="PF19610">
    <property type="entry name" value="DUF6115"/>
    <property type="match status" value="1"/>
</dbReference>
<protein>
    <recommendedName>
        <fullName evidence="4">Swarming motility protein SwrB</fullName>
    </recommendedName>
</protein>
<gene>
    <name evidence="2" type="ORF">ABE41_009845</name>
</gene>
<dbReference type="STRING" id="255247.ABE41_009845"/>
<dbReference type="Proteomes" id="UP000077412">
    <property type="component" value="Chromosome"/>
</dbReference>
<keyword evidence="1" id="KW-1133">Transmembrane helix</keyword>
<reference evidence="2 3" key="1">
    <citation type="submission" date="2016-08" db="EMBL/GenBank/DDBJ databases">
        <title>Complete genome sequence of Fictibacillus arsenicus G25-54, a strain with toxicity to nematodes and a potential arsenic-resistance activity.</title>
        <authorList>
            <person name="Zheng Z."/>
        </authorList>
    </citation>
    <scope>NUCLEOTIDE SEQUENCE [LARGE SCALE GENOMIC DNA]</scope>
    <source>
        <strain evidence="2 3">G25-54</strain>
    </source>
</reference>